<keyword evidence="5" id="KW-1278">Translocase</keyword>
<evidence type="ECO:0000256" key="4">
    <source>
        <dbReference type="ARBA" id="ARBA00022840"/>
    </source>
</evidence>
<dbReference type="SUPFAM" id="SSF52540">
    <property type="entry name" value="P-loop containing nucleoside triphosphate hydrolases"/>
    <property type="match status" value="1"/>
</dbReference>
<reference evidence="9" key="1">
    <citation type="journal article" date="2019" name="Int. J. Syst. Evol. Microbiol.">
        <title>The Global Catalogue of Microorganisms (GCM) 10K type strain sequencing project: providing services to taxonomists for standard genome sequencing and annotation.</title>
        <authorList>
            <consortium name="The Broad Institute Genomics Platform"/>
            <consortium name="The Broad Institute Genome Sequencing Center for Infectious Disease"/>
            <person name="Wu L."/>
            <person name="Ma J."/>
        </authorList>
    </citation>
    <scope>NUCLEOTIDE SEQUENCE [LARGE SCALE GENOMIC DNA]</scope>
    <source>
        <strain evidence="9">KCTC 32465</strain>
    </source>
</reference>
<dbReference type="GO" id="GO:0005524">
    <property type="term" value="F:ATP binding"/>
    <property type="evidence" value="ECO:0007669"/>
    <property type="project" value="UniProtKB-KW"/>
</dbReference>
<keyword evidence="6" id="KW-0472">Membrane</keyword>
<dbReference type="InterPro" id="IPR003439">
    <property type="entry name" value="ABC_transporter-like_ATP-bd"/>
</dbReference>
<dbReference type="PROSITE" id="PS50893">
    <property type="entry name" value="ABC_TRANSPORTER_2"/>
    <property type="match status" value="1"/>
</dbReference>
<evidence type="ECO:0000313" key="8">
    <source>
        <dbReference type="EMBL" id="GHA53930.1"/>
    </source>
</evidence>
<dbReference type="PANTHER" id="PTHR43499">
    <property type="entry name" value="ABC TRANSPORTER I FAMILY MEMBER 1"/>
    <property type="match status" value="1"/>
</dbReference>
<keyword evidence="2" id="KW-0547">Nucleotide-binding</keyword>
<comment type="caution">
    <text evidence="8">The sequence shown here is derived from an EMBL/GenBank/DDBJ whole genome shotgun (WGS) entry which is preliminary data.</text>
</comment>
<evidence type="ECO:0000256" key="6">
    <source>
        <dbReference type="ARBA" id="ARBA00023136"/>
    </source>
</evidence>
<protein>
    <submittedName>
        <fullName evidence="8">Cytochrome c biogenesis ATP-binding export protein CcmA</fullName>
    </submittedName>
</protein>
<gene>
    <name evidence="8" type="primary">ccmA</name>
    <name evidence="8" type="ORF">GCM10008927_19800</name>
</gene>
<evidence type="ECO:0000256" key="1">
    <source>
        <dbReference type="ARBA" id="ARBA00022448"/>
    </source>
</evidence>
<organism evidence="8 9">
    <name type="scientific">Paramylibacter ulvae</name>
    <dbReference type="NCBI Taxonomy" id="1651968"/>
    <lineage>
        <taxon>Bacteria</taxon>
        <taxon>Pseudomonadati</taxon>
        <taxon>Pseudomonadota</taxon>
        <taxon>Alphaproteobacteria</taxon>
        <taxon>Rhodobacterales</taxon>
        <taxon>Paracoccaceae</taxon>
        <taxon>Paramylibacter</taxon>
    </lineage>
</organism>
<keyword evidence="4 8" id="KW-0067">ATP-binding</keyword>
<evidence type="ECO:0000256" key="3">
    <source>
        <dbReference type="ARBA" id="ARBA00022748"/>
    </source>
</evidence>
<dbReference type="InterPro" id="IPR017871">
    <property type="entry name" value="ABC_transporter-like_CS"/>
</dbReference>
<dbReference type="SMART" id="SM00382">
    <property type="entry name" value="AAA"/>
    <property type="match status" value="1"/>
</dbReference>
<accession>A0ABQ3D1R3</accession>
<keyword evidence="9" id="KW-1185">Reference proteome</keyword>
<dbReference type="Proteomes" id="UP000634455">
    <property type="component" value="Unassembled WGS sequence"/>
</dbReference>
<dbReference type="EMBL" id="BMZF01000004">
    <property type="protein sequence ID" value="GHA53930.1"/>
    <property type="molecule type" value="Genomic_DNA"/>
</dbReference>
<dbReference type="InterPro" id="IPR005895">
    <property type="entry name" value="ABC_transptr_haem_export_CcmA"/>
</dbReference>
<feature type="domain" description="ABC transporter" evidence="7">
    <location>
        <begin position="5"/>
        <end position="208"/>
    </location>
</feature>
<proteinExistence type="predicted"/>
<evidence type="ECO:0000256" key="2">
    <source>
        <dbReference type="ARBA" id="ARBA00022741"/>
    </source>
</evidence>
<evidence type="ECO:0000259" key="7">
    <source>
        <dbReference type="PROSITE" id="PS50893"/>
    </source>
</evidence>
<evidence type="ECO:0000313" key="9">
    <source>
        <dbReference type="Proteomes" id="UP000634455"/>
    </source>
</evidence>
<dbReference type="InterPro" id="IPR003593">
    <property type="entry name" value="AAA+_ATPase"/>
</dbReference>
<sequence>MNMSLSVQNISCLRAGRAIFENLSFDLKKGDCLVLRGPNGSGKTTLLKTLAGILPSATGEIHCDPAQISYAGHLDAIKAQLTVRENLTFWAGIYDAGNLDRVLSEFDLTTLADRYGQTLSAGQRRRLGLARMILTECQIWLLDEPTNSLDAEHAAIFAKAVNKHCSNGGVAVLSSHIDLHIPNTQTLDLSDFAPTGATETDPFLQGGFS</sequence>
<keyword evidence="3" id="KW-0201">Cytochrome c-type biogenesis</keyword>
<keyword evidence="1" id="KW-0813">Transport</keyword>
<dbReference type="InterPro" id="IPR027417">
    <property type="entry name" value="P-loop_NTPase"/>
</dbReference>
<dbReference type="Pfam" id="PF00005">
    <property type="entry name" value="ABC_tran"/>
    <property type="match status" value="1"/>
</dbReference>
<name>A0ABQ3D1R3_9RHOB</name>
<dbReference type="Gene3D" id="3.40.50.300">
    <property type="entry name" value="P-loop containing nucleotide triphosphate hydrolases"/>
    <property type="match status" value="1"/>
</dbReference>
<dbReference type="PANTHER" id="PTHR43499:SF1">
    <property type="entry name" value="ABC TRANSPORTER I FAMILY MEMBER 1"/>
    <property type="match status" value="1"/>
</dbReference>
<evidence type="ECO:0000256" key="5">
    <source>
        <dbReference type="ARBA" id="ARBA00022967"/>
    </source>
</evidence>
<dbReference type="PROSITE" id="PS00211">
    <property type="entry name" value="ABC_TRANSPORTER_1"/>
    <property type="match status" value="1"/>
</dbReference>
<dbReference type="NCBIfam" id="TIGR01189">
    <property type="entry name" value="ccmA"/>
    <property type="match status" value="1"/>
</dbReference>